<keyword evidence="1" id="KW-0805">Transcription regulation</keyword>
<dbReference type="Pfam" id="PF00440">
    <property type="entry name" value="TetR_N"/>
    <property type="match status" value="1"/>
</dbReference>
<dbReference type="HOGENOM" id="CLU_069356_28_0_9"/>
<evidence type="ECO:0000256" key="3">
    <source>
        <dbReference type="ARBA" id="ARBA00023163"/>
    </source>
</evidence>
<evidence type="ECO:0000256" key="4">
    <source>
        <dbReference type="PROSITE-ProRule" id="PRU00335"/>
    </source>
</evidence>
<dbReference type="InterPro" id="IPR011075">
    <property type="entry name" value="TetR_C"/>
</dbReference>
<accession>A0A0F7F8M2</accession>
<dbReference type="Pfam" id="PF16925">
    <property type="entry name" value="TetR_C_13"/>
    <property type="match status" value="1"/>
</dbReference>
<sequence length="189" mass="21395">MGRNQEFDTNAVLDKAMELFWHQGYEKTSIQQLTEYMGIERGSIYNTFGGKHKLFLTVLAHYQELNHPDHLNQLDNVPSIKQLLGQLLLSVIDDSTSKKGCLVVNTLVEMAAHNEQLRSIVTDDLKYVQKLFFQALQKGKQTGEFSSEMNAEAMAAFFVNHYVGLQALSKSNMDKESLVSTIDTLLSYL</sequence>
<name>A0A0F7F8M2_PAEDU</name>
<dbReference type="InterPro" id="IPR009057">
    <property type="entry name" value="Homeodomain-like_sf"/>
</dbReference>
<dbReference type="PRINTS" id="PR00455">
    <property type="entry name" value="HTHTETR"/>
</dbReference>
<dbReference type="PANTHER" id="PTHR47506">
    <property type="entry name" value="TRANSCRIPTIONAL REGULATORY PROTEIN"/>
    <property type="match status" value="1"/>
</dbReference>
<organism evidence="6 7">
    <name type="scientific">Paenibacillus durus ATCC 35681</name>
    <dbReference type="NCBI Taxonomy" id="1333534"/>
    <lineage>
        <taxon>Bacteria</taxon>
        <taxon>Bacillati</taxon>
        <taxon>Bacillota</taxon>
        <taxon>Bacilli</taxon>
        <taxon>Bacillales</taxon>
        <taxon>Paenibacillaceae</taxon>
        <taxon>Paenibacillus</taxon>
    </lineage>
</organism>
<evidence type="ECO:0000256" key="1">
    <source>
        <dbReference type="ARBA" id="ARBA00023015"/>
    </source>
</evidence>
<reference evidence="6 7" key="1">
    <citation type="submission" date="2015-03" db="EMBL/GenBank/DDBJ databases">
        <authorList>
            <person name="Abdul Halim M."/>
        </authorList>
    </citation>
    <scope>NUCLEOTIDE SEQUENCE [LARGE SCALE GENOMIC DNA]</scope>
    <source>
        <strain evidence="6 7">ATCC 35681</strain>
    </source>
</reference>
<reference evidence="6 7" key="2">
    <citation type="journal article" date="2016" name="Genome Announc.">
        <title>Genome Sequence of a Gram-Positive Diazotroph, Paenibacillus durus Type Strain ATCC 35681.</title>
        <authorList>
            <person name="Halim M.A."/>
            <person name="Rahman A.Y."/>
            <person name="Sim K.S."/>
            <person name="Yam H.C."/>
            <person name="Rahim A.A."/>
            <person name="Ghazali A.H."/>
            <person name="Najimudin N."/>
        </authorList>
    </citation>
    <scope>NUCLEOTIDE SEQUENCE [LARGE SCALE GENOMIC DNA]</scope>
    <source>
        <strain evidence="6 7">ATCC 35681</strain>
    </source>
</reference>
<dbReference type="SUPFAM" id="SSF48498">
    <property type="entry name" value="Tetracyclin repressor-like, C-terminal domain"/>
    <property type="match status" value="1"/>
</dbReference>
<dbReference type="SUPFAM" id="SSF46689">
    <property type="entry name" value="Homeodomain-like"/>
    <property type="match status" value="1"/>
</dbReference>
<dbReference type="OrthoDB" id="9795242at2"/>
<protein>
    <recommendedName>
        <fullName evidence="5">HTH tetR-type domain-containing protein</fullName>
    </recommendedName>
</protein>
<keyword evidence="3" id="KW-0804">Transcription</keyword>
<dbReference type="Gene3D" id="1.10.357.10">
    <property type="entry name" value="Tetracycline Repressor, domain 2"/>
    <property type="match status" value="1"/>
</dbReference>
<evidence type="ECO:0000256" key="2">
    <source>
        <dbReference type="ARBA" id="ARBA00023125"/>
    </source>
</evidence>
<feature type="domain" description="HTH tetR-type" evidence="5">
    <location>
        <begin position="6"/>
        <end position="66"/>
    </location>
</feature>
<dbReference type="RefSeq" id="WP_025695140.1">
    <property type="nucleotide sequence ID" value="NZ_ASQQ01000253.1"/>
</dbReference>
<dbReference type="Gene3D" id="1.10.10.60">
    <property type="entry name" value="Homeodomain-like"/>
    <property type="match status" value="1"/>
</dbReference>
<evidence type="ECO:0000313" key="7">
    <source>
        <dbReference type="Proteomes" id="UP000034189"/>
    </source>
</evidence>
<dbReference type="EMBL" id="CP011114">
    <property type="protein sequence ID" value="AKG34127.1"/>
    <property type="molecule type" value="Genomic_DNA"/>
</dbReference>
<dbReference type="GO" id="GO:0003677">
    <property type="term" value="F:DNA binding"/>
    <property type="evidence" value="ECO:0007669"/>
    <property type="project" value="UniProtKB-UniRule"/>
</dbReference>
<dbReference type="PATRIC" id="fig|1333534.5.peg.1244"/>
<gene>
    <name evidence="6" type="ORF">VK70_05665</name>
</gene>
<dbReference type="PROSITE" id="PS50977">
    <property type="entry name" value="HTH_TETR_2"/>
    <property type="match status" value="1"/>
</dbReference>
<dbReference type="AlphaFoldDB" id="A0A0F7F8M2"/>
<evidence type="ECO:0000313" key="6">
    <source>
        <dbReference type="EMBL" id="AKG34127.1"/>
    </source>
</evidence>
<dbReference type="PANTHER" id="PTHR47506:SF10">
    <property type="entry name" value="TRANSCRIPTIONAL REGULATORY PROTEIN"/>
    <property type="match status" value="1"/>
</dbReference>
<evidence type="ECO:0000259" key="5">
    <source>
        <dbReference type="PROSITE" id="PS50977"/>
    </source>
</evidence>
<dbReference type="InterPro" id="IPR036271">
    <property type="entry name" value="Tet_transcr_reg_TetR-rel_C_sf"/>
</dbReference>
<feature type="DNA-binding region" description="H-T-H motif" evidence="4">
    <location>
        <begin position="29"/>
        <end position="48"/>
    </location>
</feature>
<dbReference type="Proteomes" id="UP000034189">
    <property type="component" value="Chromosome"/>
</dbReference>
<proteinExistence type="predicted"/>
<dbReference type="InterPro" id="IPR001647">
    <property type="entry name" value="HTH_TetR"/>
</dbReference>
<dbReference type="SMR" id="A0A0F7F8M2"/>
<keyword evidence="2 4" id="KW-0238">DNA-binding</keyword>